<proteinExistence type="predicted"/>
<dbReference type="PANTHER" id="PTHR30535">
    <property type="entry name" value="VITAMIN B12-BINDING PROTEIN"/>
    <property type="match status" value="1"/>
</dbReference>
<feature type="domain" description="Fe/B12 periplasmic-binding" evidence="2">
    <location>
        <begin position="164"/>
        <end position="465"/>
    </location>
</feature>
<feature type="signal peptide" evidence="1">
    <location>
        <begin position="1"/>
        <end position="24"/>
    </location>
</feature>
<comment type="caution">
    <text evidence="3">The sequence shown here is derived from an EMBL/GenBank/DDBJ whole genome shotgun (WGS) entry which is preliminary data.</text>
</comment>
<feature type="chain" id="PRO_5020799431" evidence="1">
    <location>
        <begin position="25"/>
        <end position="493"/>
    </location>
</feature>
<dbReference type="InterPro" id="IPR002491">
    <property type="entry name" value="ABC_transptr_periplasmic_BD"/>
</dbReference>
<protein>
    <submittedName>
        <fullName evidence="3">FMN-binding protein</fullName>
    </submittedName>
</protein>
<dbReference type="PROSITE" id="PS50983">
    <property type="entry name" value="FE_B12_PBP"/>
    <property type="match status" value="1"/>
</dbReference>
<dbReference type="GO" id="GO:0010181">
    <property type="term" value="F:FMN binding"/>
    <property type="evidence" value="ECO:0007669"/>
    <property type="project" value="InterPro"/>
</dbReference>
<dbReference type="GO" id="GO:0016020">
    <property type="term" value="C:membrane"/>
    <property type="evidence" value="ECO:0007669"/>
    <property type="project" value="InterPro"/>
</dbReference>
<evidence type="ECO:0000313" key="4">
    <source>
        <dbReference type="Proteomes" id="UP000289216"/>
    </source>
</evidence>
<dbReference type="SMART" id="SM00900">
    <property type="entry name" value="FMN_bind"/>
    <property type="match status" value="1"/>
</dbReference>
<dbReference type="PANTHER" id="PTHR30535:SF34">
    <property type="entry name" value="MOLYBDATE-BINDING PROTEIN MOLA"/>
    <property type="match status" value="1"/>
</dbReference>
<dbReference type="Gene3D" id="3.40.50.1980">
    <property type="entry name" value="Nitrogenase molybdenum iron protein domain"/>
    <property type="match status" value="2"/>
</dbReference>
<accession>A0A4Q2KXA2</accession>
<keyword evidence="1" id="KW-0732">Signal</keyword>
<dbReference type="InterPro" id="IPR050902">
    <property type="entry name" value="ABC_Transporter_SBP"/>
</dbReference>
<sequence length="493" mass="55412">MKMLKKFFFFMTVIFILLFSTTFAKEYEGTAKGYHGNISVKVNLGKDNKIQAIHIGKTQETKGIGDVAEKKIPEWIIKQQSLNIDTISGATITSNAIIEAVADALQKSGLDLKEYHYSVKEKELQEMMIPLKPETMPKKKTVTKKIMITDAKGRKVELGLPISSYAISTMDVIDYIIPLKGKEAFSMLVGSGQDGGRGLHKYAKLYIPIVGNYMAHTGQISDHNAPFDLEMILSMQPDVLIVNSAMAAHKYALEIEEILKNAGIQIVLIDVPGKQLEKSIPQTMKILGQIFQEEKKAKEVSEFIEKQYSLIASKKVQEKTKKPTVYYEKSGYSEIIGSTSTSKTGWGTLIKLAGGENIADKLLINTPAGKGSGNKLDPEYILESNPDFIIISGVNDGWLSKVSPKKQFKFDIVHRNGWKNLNAVKKKRIYEFAHSTNRSIYAFYPSLKIAKILYPEDFKDVEPEKILDEFFKKFMLLDSSISTWFCELKDTEK</sequence>
<dbReference type="Pfam" id="PF01497">
    <property type="entry name" value="Peripla_BP_2"/>
    <property type="match status" value="1"/>
</dbReference>
<dbReference type="EMBL" id="SBAP01000014">
    <property type="protein sequence ID" value="RXZ69547.1"/>
    <property type="molecule type" value="Genomic_DNA"/>
</dbReference>
<dbReference type="SUPFAM" id="SSF53807">
    <property type="entry name" value="Helical backbone' metal receptor"/>
    <property type="match status" value="1"/>
</dbReference>
<dbReference type="RefSeq" id="WP_129491200.1">
    <property type="nucleotide sequence ID" value="NZ_SBAP01000014.1"/>
</dbReference>
<evidence type="ECO:0000256" key="1">
    <source>
        <dbReference type="SAM" id="SignalP"/>
    </source>
</evidence>
<dbReference type="Pfam" id="PF04205">
    <property type="entry name" value="FMN_bind"/>
    <property type="match status" value="1"/>
</dbReference>
<reference evidence="3 4" key="1">
    <citation type="submission" date="2019-01" db="EMBL/GenBank/DDBJ databases">
        <title>Fusobacterium necrophorum Isolated From the Uterus of Dairy Cows.</title>
        <authorList>
            <person name="Francis A.M."/>
        </authorList>
    </citation>
    <scope>NUCLEOTIDE SEQUENCE [LARGE SCALE GENOMIC DNA]</scope>
    <source>
        <strain evidence="3 4">KG35</strain>
    </source>
</reference>
<organism evidence="3 4">
    <name type="scientific">Fusobacterium necrophorum</name>
    <dbReference type="NCBI Taxonomy" id="859"/>
    <lineage>
        <taxon>Bacteria</taxon>
        <taxon>Fusobacteriati</taxon>
        <taxon>Fusobacteriota</taxon>
        <taxon>Fusobacteriia</taxon>
        <taxon>Fusobacteriales</taxon>
        <taxon>Fusobacteriaceae</taxon>
        <taxon>Fusobacterium</taxon>
    </lineage>
</organism>
<dbReference type="Gene3D" id="3.90.1010.20">
    <property type="match status" value="1"/>
</dbReference>
<dbReference type="AlphaFoldDB" id="A0A4Q2KXA2"/>
<gene>
    <name evidence="3" type="ORF">EPT53_06665</name>
</gene>
<name>A0A4Q2KXA2_9FUSO</name>
<evidence type="ECO:0000313" key="3">
    <source>
        <dbReference type="EMBL" id="RXZ69547.1"/>
    </source>
</evidence>
<dbReference type="InterPro" id="IPR007329">
    <property type="entry name" value="FMN-bd"/>
</dbReference>
<evidence type="ECO:0000259" key="2">
    <source>
        <dbReference type="PROSITE" id="PS50983"/>
    </source>
</evidence>
<dbReference type="Proteomes" id="UP000289216">
    <property type="component" value="Unassembled WGS sequence"/>
</dbReference>